<feature type="domain" description="PAS" evidence="8">
    <location>
        <begin position="141"/>
        <end position="210"/>
    </location>
</feature>
<dbReference type="Pfam" id="PF00989">
    <property type="entry name" value="PAS"/>
    <property type="match status" value="1"/>
</dbReference>
<keyword evidence="3" id="KW-0597">Phosphoprotein</keyword>
<dbReference type="STRING" id="1792290.MSP8886_02249"/>
<evidence type="ECO:0000256" key="5">
    <source>
        <dbReference type="ARBA" id="ARBA00022777"/>
    </source>
</evidence>
<dbReference type="InterPro" id="IPR005467">
    <property type="entry name" value="His_kinase_dom"/>
</dbReference>
<feature type="domain" description="PAS" evidence="8">
    <location>
        <begin position="20"/>
        <end position="73"/>
    </location>
</feature>
<dbReference type="PANTHER" id="PTHR42878:SF15">
    <property type="entry name" value="BACTERIOPHYTOCHROME"/>
    <property type="match status" value="1"/>
</dbReference>
<dbReference type="RefSeq" id="WP_067016402.1">
    <property type="nucleotide sequence ID" value="NZ_FLOB01000004.1"/>
</dbReference>
<dbReference type="InterPro" id="IPR035965">
    <property type="entry name" value="PAS-like_dom_sf"/>
</dbReference>
<evidence type="ECO:0000313" key="10">
    <source>
        <dbReference type="EMBL" id="SBS31816.1"/>
    </source>
</evidence>
<dbReference type="SUPFAM" id="SSF55874">
    <property type="entry name" value="ATPase domain of HSP90 chaperone/DNA topoisomerase II/histidine kinase"/>
    <property type="match status" value="1"/>
</dbReference>
<dbReference type="InterPro" id="IPR004358">
    <property type="entry name" value="Sig_transdc_His_kin-like_C"/>
</dbReference>
<evidence type="ECO:0000313" key="11">
    <source>
        <dbReference type="Proteomes" id="UP000092544"/>
    </source>
</evidence>
<reference evidence="10 11" key="1">
    <citation type="submission" date="2016-06" db="EMBL/GenBank/DDBJ databases">
        <authorList>
            <person name="Kjaerup R.B."/>
            <person name="Dalgaard T.S."/>
            <person name="Juul-Madsen H.R."/>
        </authorList>
    </citation>
    <scope>NUCLEOTIDE SEQUENCE [LARGE SCALE GENOMIC DNA]</scope>
    <source>
        <strain evidence="10 11">CECT 8886</strain>
    </source>
</reference>
<gene>
    <name evidence="10" type="primary">fixL</name>
    <name evidence="10" type="ORF">MSP8886_02249</name>
</gene>
<dbReference type="InterPro" id="IPR036097">
    <property type="entry name" value="HisK_dim/P_sf"/>
</dbReference>
<evidence type="ECO:0000256" key="1">
    <source>
        <dbReference type="ARBA" id="ARBA00000085"/>
    </source>
</evidence>
<evidence type="ECO:0000256" key="2">
    <source>
        <dbReference type="ARBA" id="ARBA00012438"/>
    </source>
</evidence>
<evidence type="ECO:0000259" key="8">
    <source>
        <dbReference type="PROSITE" id="PS50112"/>
    </source>
</evidence>
<dbReference type="PROSITE" id="PS50112">
    <property type="entry name" value="PAS"/>
    <property type="match status" value="2"/>
</dbReference>
<dbReference type="Gene3D" id="1.10.287.130">
    <property type="match status" value="1"/>
</dbReference>
<dbReference type="Pfam" id="PF02518">
    <property type="entry name" value="HATPase_c"/>
    <property type="match status" value="1"/>
</dbReference>
<dbReference type="SUPFAM" id="SSF47384">
    <property type="entry name" value="Homodimeric domain of signal transducing histidine kinase"/>
    <property type="match status" value="1"/>
</dbReference>
<protein>
    <recommendedName>
        <fullName evidence="2">histidine kinase</fullName>
        <ecNumber evidence="2">2.7.13.3</ecNumber>
    </recommendedName>
</protein>
<dbReference type="GO" id="GO:0030295">
    <property type="term" value="F:protein kinase activator activity"/>
    <property type="evidence" value="ECO:0007669"/>
    <property type="project" value="TreeGrafter"/>
</dbReference>
<dbReference type="GO" id="GO:0006355">
    <property type="term" value="P:regulation of DNA-templated transcription"/>
    <property type="evidence" value="ECO:0007669"/>
    <property type="project" value="InterPro"/>
</dbReference>
<dbReference type="GO" id="GO:0000155">
    <property type="term" value="F:phosphorelay sensor kinase activity"/>
    <property type="evidence" value="ECO:0007669"/>
    <property type="project" value="InterPro"/>
</dbReference>
<dbReference type="PRINTS" id="PR00344">
    <property type="entry name" value="BCTRLSENSOR"/>
</dbReference>
<dbReference type="SUPFAM" id="SSF55785">
    <property type="entry name" value="PYP-like sensor domain (PAS domain)"/>
    <property type="match status" value="2"/>
</dbReference>
<dbReference type="PROSITE" id="PS50113">
    <property type="entry name" value="PAC"/>
    <property type="match status" value="1"/>
</dbReference>
<name>A0A1A8TI61_9GAMM</name>
<dbReference type="Pfam" id="PF00512">
    <property type="entry name" value="HisKA"/>
    <property type="match status" value="1"/>
</dbReference>
<dbReference type="InterPro" id="IPR036890">
    <property type="entry name" value="HATPase_C_sf"/>
</dbReference>
<dbReference type="GO" id="GO:0000156">
    <property type="term" value="F:phosphorelay response regulator activity"/>
    <property type="evidence" value="ECO:0007669"/>
    <property type="project" value="TreeGrafter"/>
</dbReference>
<dbReference type="Proteomes" id="UP000092544">
    <property type="component" value="Unassembled WGS sequence"/>
</dbReference>
<dbReference type="OrthoDB" id="9808408at2"/>
<dbReference type="GO" id="GO:0007234">
    <property type="term" value="P:osmosensory signaling via phosphorelay pathway"/>
    <property type="evidence" value="ECO:0007669"/>
    <property type="project" value="TreeGrafter"/>
</dbReference>
<evidence type="ECO:0000259" key="7">
    <source>
        <dbReference type="PROSITE" id="PS50109"/>
    </source>
</evidence>
<comment type="catalytic activity">
    <reaction evidence="1">
        <text>ATP + protein L-histidine = ADP + protein N-phospho-L-histidine.</text>
        <dbReference type="EC" id="2.7.13.3"/>
    </reaction>
</comment>
<dbReference type="Gene3D" id="3.30.450.20">
    <property type="entry name" value="PAS domain"/>
    <property type="match status" value="2"/>
</dbReference>
<accession>A0A1A8TI61</accession>
<evidence type="ECO:0000256" key="6">
    <source>
        <dbReference type="ARBA" id="ARBA00023136"/>
    </source>
</evidence>
<dbReference type="EMBL" id="FLOB01000004">
    <property type="protein sequence ID" value="SBS31816.1"/>
    <property type="molecule type" value="Genomic_DNA"/>
</dbReference>
<keyword evidence="5" id="KW-0418">Kinase</keyword>
<dbReference type="GO" id="GO:0016020">
    <property type="term" value="C:membrane"/>
    <property type="evidence" value="ECO:0007669"/>
    <property type="project" value="UniProtKB-SubCell"/>
</dbReference>
<dbReference type="InterPro" id="IPR000700">
    <property type="entry name" value="PAS-assoc_C"/>
</dbReference>
<dbReference type="CDD" id="cd00075">
    <property type="entry name" value="HATPase"/>
    <property type="match status" value="1"/>
</dbReference>
<evidence type="ECO:0000256" key="4">
    <source>
        <dbReference type="ARBA" id="ARBA00022679"/>
    </source>
</evidence>
<dbReference type="Pfam" id="PF13426">
    <property type="entry name" value="PAS_9"/>
    <property type="match status" value="1"/>
</dbReference>
<dbReference type="Gene3D" id="3.30.565.10">
    <property type="entry name" value="Histidine kinase-like ATPase, C-terminal domain"/>
    <property type="match status" value="1"/>
</dbReference>
<feature type="domain" description="PAC" evidence="9">
    <location>
        <begin position="218"/>
        <end position="269"/>
    </location>
</feature>
<dbReference type="EC" id="2.7.13.3" evidence="2"/>
<keyword evidence="4 10" id="KW-0808">Transferase</keyword>
<dbReference type="InterPro" id="IPR000014">
    <property type="entry name" value="PAS"/>
</dbReference>
<evidence type="ECO:0000256" key="3">
    <source>
        <dbReference type="ARBA" id="ARBA00022553"/>
    </source>
</evidence>
<dbReference type="NCBIfam" id="TIGR00229">
    <property type="entry name" value="sensory_box"/>
    <property type="match status" value="2"/>
</dbReference>
<dbReference type="SMART" id="SM00387">
    <property type="entry name" value="HATPase_c"/>
    <property type="match status" value="1"/>
</dbReference>
<dbReference type="InterPro" id="IPR050351">
    <property type="entry name" value="BphY/WalK/GraS-like"/>
</dbReference>
<dbReference type="SMART" id="SM00388">
    <property type="entry name" value="HisKA"/>
    <property type="match status" value="1"/>
</dbReference>
<dbReference type="InterPro" id="IPR003594">
    <property type="entry name" value="HATPase_dom"/>
</dbReference>
<keyword evidence="6" id="KW-0472">Membrane</keyword>
<dbReference type="AlphaFoldDB" id="A0A1A8TI61"/>
<dbReference type="SMART" id="SM00091">
    <property type="entry name" value="PAS"/>
    <property type="match status" value="2"/>
</dbReference>
<evidence type="ECO:0000259" key="9">
    <source>
        <dbReference type="PROSITE" id="PS50113"/>
    </source>
</evidence>
<dbReference type="InterPro" id="IPR003661">
    <property type="entry name" value="HisK_dim/P_dom"/>
</dbReference>
<keyword evidence="11" id="KW-1185">Reference proteome</keyword>
<proteinExistence type="predicted"/>
<dbReference type="CDD" id="cd00130">
    <property type="entry name" value="PAS"/>
    <property type="match status" value="2"/>
</dbReference>
<feature type="domain" description="Histidine kinase" evidence="7">
    <location>
        <begin position="280"/>
        <end position="491"/>
    </location>
</feature>
<sequence length="497" mass="56886">MTKSDVKEESKIIKNNDLDDEPFFSQLLTYLPMGGMVVNTDSVILLANETLSDILGYSIDELVGMDVDLLLPSHFQSNHKKLMQGFFKYPHKRKMGKGQALFARCKDGKHIPIEIGLNPIEQKGQTFVLATLIDLSMRDRARNMFQRSIEDAPHGVLVVDSDGRIRLTNSILCQCFGYTSDELLDQPLAMLLPSRYRKNHDHLRRSFHQNPMPRMMGVGRDLTALHKDGREFPVEIGLSPFKDEDNNDMVLVSLLDITQRKRMEQKLRETNTNLEEFTYVASHDLRSPLRGIADLLEWIKEDLGPDALPDVTHNLNRIDIRIKRMEQLIDNLLTYARAGKVESNVQEIEINTLLDNIVELLEVPEGIKVIRDVQFERFTSVWTPLETVMRNLISNAIKHHDRESGTIVVCCTVENSFCHFSVCDDGPGVPEAAYQRIFRLFQTVTSSERSGTGIGLSVSRRLVETHGGRISVEKNEHQRGVTFHVWWPRFLRKDTHE</sequence>
<dbReference type="PANTHER" id="PTHR42878">
    <property type="entry name" value="TWO-COMPONENT HISTIDINE KINASE"/>
    <property type="match status" value="1"/>
</dbReference>
<dbReference type="CDD" id="cd00082">
    <property type="entry name" value="HisKA"/>
    <property type="match status" value="1"/>
</dbReference>
<dbReference type="PROSITE" id="PS50109">
    <property type="entry name" value="HIS_KIN"/>
    <property type="match status" value="1"/>
</dbReference>
<organism evidence="10 11">
    <name type="scientific">Marinomonas spartinae</name>
    <dbReference type="NCBI Taxonomy" id="1792290"/>
    <lineage>
        <taxon>Bacteria</taxon>
        <taxon>Pseudomonadati</taxon>
        <taxon>Pseudomonadota</taxon>
        <taxon>Gammaproteobacteria</taxon>
        <taxon>Oceanospirillales</taxon>
        <taxon>Oceanospirillaceae</taxon>
        <taxon>Marinomonas</taxon>
    </lineage>
</organism>
<dbReference type="InterPro" id="IPR013767">
    <property type="entry name" value="PAS_fold"/>
</dbReference>